<dbReference type="Gene3D" id="3.30.1240.10">
    <property type="match status" value="1"/>
</dbReference>
<dbReference type="InterPro" id="IPR023214">
    <property type="entry name" value="HAD_sf"/>
</dbReference>
<dbReference type="GO" id="GO:0000287">
    <property type="term" value="F:magnesium ion binding"/>
    <property type="evidence" value="ECO:0007669"/>
    <property type="project" value="TreeGrafter"/>
</dbReference>
<evidence type="ECO:0000313" key="1">
    <source>
        <dbReference type="EMBL" id="MYC95092.1"/>
    </source>
</evidence>
<dbReference type="Gene3D" id="3.40.50.1000">
    <property type="entry name" value="HAD superfamily/HAD-like"/>
    <property type="match status" value="1"/>
</dbReference>
<protein>
    <submittedName>
        <fullName evidence="1">HAD family phosphatase</fullName>
    </submittedName>
</protein>
<dbReference type="PANTHER" id="PTHR10000">
    <property type="entry name" value="PHOSPHOSERINE PHOSPHATASE"/>
    <property type="match status" value="1"/>
</dbReference>
<reference evidence="1" key="1">
    <citation type="submission" date="2019-09" db="EMBL/GenBank/DDBJ databases">
        <title>Characterisation of the sponge microbiome using genome-centric metagenomics.</title>
        <authorList>
            <person name="Engelberts J.P."/>
            <person name="Robbins S.J."/>
            <person name="De Goeij J.M."/>
            <person name="Aranda M."/>
            <person name="Bell S.C."/>
            <person name="Webster N.S."/>
        </authorList>
    </citation>
    <scope>NUCLEOTIDE SEQUENCE</scope>
    <source>
        <strain evidence="1">SB0661_bin_32</strain>
    </source>
</reference>
<dbReference type="SUPFAM" id="SSF56784">
    <property type="entry name" value="HAD-like"/>
    <property type="match status" value="1"/>
</dbReference>
<dbReference type="AlphaFoldDB" id="A0A6B1D6M2"/>
<comment type="caution">
    <text evidence="1">The sequence shown here is derived from an EMBL/GenBank/DDBJ whole genome shotgun (WGS) entry which is preliminary data.</text>
</comment>
<gene>
    <name evidence="1" type="ORF">F4X14_08970</name>
</gene>
<dbReference type="NCBIfam" id="TIGR01484">
    <property type="entry name" value="HAD-SF-IIB"/>
    <property type="match status" value="1"/>
</dbReference>
<accession>A0A6B1D6M2</accession>
<dbReference type="EMBL" id="VXMH01000043">
    <property type="protein sequence ID" value="MYC95092.1"/>
    <property type="molecule type" value="Genomic_DNA"/>
</dbReference>
<dbReference type="Pfam" id="PF08282">
    <property type="entry name" value="Hydrolase_3"/>
    <property type="match status" value="1"/>
</dbReference>
<dbReference type="PROSITE" id="PS01229">
    <property type="entry name" value="COF_2"/>
    <property type="match status" value="1"/>
</dbReference>
<name>A0A6B1D6M2_9CHLR</name>
<dbReference type="InterPro" id="IPR006379">
    <property type="entry name" value="HAD-SF_hydro_IIB"/>
</dbReference>
<dbReference type="GO" id="GO:0005829">
    <property type="term" value="C:cytosol"/>
    <property type="evidence" value="ECO:0007669"/>
    <property type="project" value="TreeGrafter"/>
</dbReference>
<sequence>MRMNRSNQIRLISVDLDGTLLRSDGTPAPEGVRQLQTATRSGVRVVINTTRNVDGVRSMCAAWGLNDPMICTNGAQILASPKGPVWASYTIPMAVARSIAQLADRNDWEVSTSVGERSYFRQRPGQPLGPVEYPLGAGTEGEQYRTQLVIAATNEEALVGEPKRMILHEAEAIAAVQEFAAQYRQECRTETYYEPDGRLHSLCVFPLRADKGTALRLVAGKLDIPLGQVLAIGDNPNDLPMFAAAGASAAMGNAPPDVRAAATVVGPSNDEEGVAWAVRRYVLRDPA</sequence>
<proteinExistence type="predicted"/>
<dbReference type="InterPro" id="IPR036412">
    <property type="entry name" value="HAD-like_sf"/>
</dbReference>
<dbReference type="PANTHER" id="PTHR10000:SF8">
    <property type="entry name" value="HAD SUPERFAMILY HYDROLASE-LIKE, TYPE 3"/>
    <property type="match status" value="1"/>
</dbReference>
<organism evidence="1">
    <name type="scientific">Caldilineaceae bacterium SB0661_bin_32</name>
    <dbReference type="NCBI Taxonomy" id="2605255"/>
    <lineage>
        <taxon>Bacteria</taxon>
        <taxon>Bacillati</taxon>
        <taxon>Chloroflexota</taxon>
        <taxon>Caldilineae</taxon>
        <taxon>Caldilineales</taxon>
        <taxon>Caldilineaceae</taxon>
    </lineage>
</organism>
<dbReference type="GO" id="GO:0016791">
    <property type="term" value="F:phosphatase activity"/>
    <property type="evidence" value="ECO:0007669"/>
    <property type="project" value="TreeGrafter"/>
</dbReference>